<dbReference type="Proteomes" id="UP000536835">
    <property type="component" value="Unassembled WGS sequence"/>
</dbReference>
<keyword evidence="3" id="KW-1185">Reference proteome</keyword>
<dbReference type="AlphaFoldDB" id="A0A7Y3RKT1"/>
<keyword evidence="1" id="KW-0732">Signal</keyword>
<sequence>MNMFYRTFSSFVSLALSSFASASAATIWDEAIDGDLARLPPGTDLGSITEPGSVIVGSLSAGPTGTQPVIDEFDFFAFTTDGSLEIAITYVTGTAQAFNNVSSLAITFPAFGPPLQIVPIGQTFVYSPSDFDFANSLSIGLLPFANAGDAVYRVEFRPETPIPAPGAALLLLSGLALTTGRRLTARPKN</sequence>
<proteinExistence type="predicted"/>
<gene>
    <name evidence="2" type="ORF">HK107_03910</name>
</gene>
<name>A0A7Y3RKT1_9PROT</name>
<organism evidence="2 3">
    <name type="scientific">Parvularcula mediterranea</name>
    <dbReference type="NCBI Taxonomy" id="2732508"/>
    <lineage>
        <taxon>Bacteria</taxon>
        <taxon>Pseudomonadati</taxon>
        <taxon>Pseudomonadota</taxon>
        <taxon>Alphaproteobacteria</taxon>
        <taxon>Parvularculales</taxon>
        <taxon>Parvularculaceae</taxon>
        <taxon>Parvularcula</taxon>
    </lineage>
</organism>
<protein>
    <recommendedName>
        <fullName evidence="4">PEP-CTERM sorting domain-containing protein</fullName>
    </recommendedName>
</protein>
<evidence type="ECO:0000313" key="3">
    <source>
        <dbReference type="Proteomes" id="UP000536835"/>
    </source>
</evidence>
<feature type="chain" id="PRO_5031370253" description="PEP-CTERM sorting domain-containing protein" evidence="1">
    <location>
        <begin position="25"/>
        <end position="189"/>
    </location>
</feature>
<accession>A0A7Y3RKT1</accession>
<evidence type="ECO:0000313" key="2">
    <source>
        <dbReference type="EMBL" id="NNU15465.1"/>
    </source>
</evidence>
<feature type="signal peptide" evidence="1">
    <location>
        <begin position="1"/>
        <end position="24"/>
    </location>
</feature>
<dbReference type="RefSeq" id="WP_173196958.1">
    <property type="nucleotide sequence ID" value="NZ_JABFCX010000002.1"/>
</dbReference>
<dbReference type="EMBL" id="JABFCX010000002">
    <property type="protein sequence ID" value="NNU15465.1"/>
    <property type="molecule type" value="Genomic_DNA"/>
</dbReference>
<comment type="caution">
    <text evidence="2">The sequence shown here is derived from an EMBL/GenBank/DDBJ whole genome shotgun (WGS) entry which is preliminary data.</text>
</comment>
<evidence type="ECO:0008006" key="4">
    <source>
        <dbReference type="Google" id="ProtNLM"/>
    </source>
</evidence>
<evidence type="ECO:0000256" key="1">
    <source>
        <dbReference type="SAM" id="SignalP"/>
    </source>
</evidence>
<reference evidence="2 3" key="1">
    <citation type="submission" date="2020-05" db="EMBL/GenBank/DDBJ databases">
        <title>Parvularcula mediterraneae sp. nov., isolated from polypropylene straw from shallow seawater of the seashore of Laganas in Zakynthos island, Greece.</title>
        <authorList>
            <person name="Szabo I."/>
            <person name="Al-Omari J."/>
            <person name="Rado J."/>
            <person name="Szerdahelyi G.S."/>
        </authorList>
    </citation>
    <scope>NUCLEOTIDE SEQUENCE [LARGE SCALE GENOMIC DNA]</scope>
    <source>
        <strain evidence="2 3">ZS-1/3</strain>
    </source>
</reference>